<evidence type="ECO:0000313" key="2">
    <source>
        <dbReference type="Proteomes" id="UP000077266"/>
    </source>
</evidence>
<gene>
    <name evidence="1" type="ORF">EXIGLDRAFT_745014</name>
</gene>
<keyword evidence="2" id="KW-1185">Reference proteome</keyword>
<name>A0A165P6V4_EXIGL</name>
<organism evidence="1 2">
    <name type="scientific">Exidia glandulosa HHB12029</name>
    <dbReference type="NCBI Taxonomy" id="1314781"/>
    <lineage>
        <taxon>Eukaryota</taxon>
        <taxon>Fungi</taxon>
        <taxon>Dikarya</taxon>
        <taxon>Basidiomycota</taxon>
        <taxon>Agaricomycotina</taxon>
        <taxon>Agaricomycetes</taxon>
        <taxon>Auriculariales</taxon>
        <taxon>Exidiaceae</taxon>
        <taxon>Exidia</taxon>
    </lineage>
</organism>
<sequence length="646" mass="72827">MYGVLEVELGRLYVMDSGALAWGRPDRPVTDGTVQIPLSARCSLHTHNAPVQAARLRRRCRDPTWTDKPAGSQTSLCFTDEVTLSSWATIVTRCKAAQPFSALPQVLDHDATQEQPLYDDPKRSAQYPRAHRWLEKGGGRYERRGKGEETQRRCKRECREDCSMNERKGSSVTNRAATGYEVAAIRTDLEKGDGECHGGQSASYIHIRSRSKVAARNRNDMRSRGKRSDAELLEWYLEAQILGLVTVRERAAEERAEVDSIGPVDVALREKELAVQIVQKQGPTRSVGWAGIMIDRQRKGVQIRRTAEDSAYLHGTVVTPQRRDAKINDAQRGTHLTIHENDPVLAELEVKTWSRQFVQVGQIVFPRARSVQIRPTTLKAGGHTWNRLYHGEGRWPKSGRADRSFKRIDRPGAQYRRPRLPPACMVAAFYQRGRSTALRDLSSLRAIATRFRPIGWELQFRRSLYPTHRDRTRGAHTARRALTTHQRHFSAHYSTLSLTDRRSAPFRPCRATAPAVPHALTQLRVPGVKLASRMPNSVNSLNTKFSVSHFRFGGDMAIAFRRGQRAGRLLLYGRGRFAAHEAREARRLGKPSFGSFCIFCKGAEVDLPTYGDLREFDPGAPLAYHALQQNASINGALRDRAGSRYI</sequence>
<protein>
    <submittedName>
        <fullName evidence="1">Uncharacterized protein</fullName>
    </submittedName>
</protein>
<dbReference type="Proteomes" id="UP000077266">
    <property type="component" value="Unassembled WGS sequence"/>
</dbReference>
<evidence type="ECO:0000313" key="1">
    <source>
        <dbReference type="EMBL" id="KZW01731.1"/>
    </source>
</evidence>
<dbReference type="EMBL" id="KV425892">
    <property type="protein sequence ID" value="KZW01731.1"/>
    <property type="molecule type" value="Genomic_DNA"/>
</dbReference>
<dbReference type="InParanoid" id="A0A165P6V4"/>
<accession>A0A165P6V4</accession>
<feature type="non-terminal residue" evidence="1">
    <location>
        <position position="646"/>
    </location>
</feature>
<proteinExistence type="predicted"/>
<reference evidence="1 2" key="1">
    <citation type="journal article" date="2016" name="Mol. Biol. Evol.">
        <title>Comparative Genomics of Early-Diverging Mushroom-Forming Fungi Provides Insights into the Origins of Lignocellulose Decay Capabilities.</title>
        <authorList>
            <person name="Nagy L.G."/>
            <person name="Riley R."/>
            <person name="Tritt A."/>
            <person name="Adam C."/>
            <person name="Daum C."/>
            <person name="Floudas D."/>
            <person name="Sun H."/>
            <person name="Yadav J.S."/>
            <person name="Pangilinan J."/>
            <person name="Larsson K.H."/>
            <person name="Matsuura K."/>
            <person name="Barry K."/>
            <person name="Labutti K."/>
            <person name="Kuo R."/>
            <person name="Ohm R.A."/>
            <person name="Bhattacharya S.S."/>
            <person name="Shirouzu T."/>
            <person name="Yoshinaga Y."/>
            <person name="Martin F.M."/>
            <person name="Grigoriev I.V."/>
            <person name="Hibbett D.S."/>
        </authorList>
    </citation>
    <scope>NUCLEOTIDE SEQUENCE [LARGE SCALE GENOMIC DNA]</scope>
    <source>
        <strain evidence="1 2">HHB12029</strain>
    </source>
</reference>
<dbReference type="AlphaFoldDB" id="A0A165P6V4"/>